<evidence type="ECO:0000313" key="9">
    <source>
        <dbReference type="Proteomes" id="UP000324632"/>
    </source>
</evidence>
<dbReference type="Pfam" id="PF00644">
    <property type="entry name" value="PARP"/>
    <property type="match status" value="1"/>
</dbReference>
<dbReference type="InterPro" id="IPR051712">
    <property type="entry name" value="ARTD-AVP"/>
</dbReference>
<dbReference type="GO" id="GO:0005634">
    <property type="term" value="C:nucleus"/>
    <property type="evidence" value="ECO:0007669"/>
    <property type="project" value="UniProtKB-SubCell"/>
</dbReference>
<evidence type="ECO:0000256" key="3">
    <source>
        <dbReference type="ARBA" id="ARBA00024347"/>
    </source>
</evidence>
<evidence type="ECO:0000256" key="1">
    <source>
        <dbReference type="ARBA" id="ARBA00004123"/>
    </source>
</evidence>
<dbReference type="SUPFAM" id="SSF117839">
    <property type="entry name" value="WWE domain"/>
    <property type="match status" value="1"/>
</dbReference>
<dbReference type="Pfam" id="PF23466">
    <property type="entry name" value="WWE_4"/>
    <property type="match status" value="1"/>
</dbReference>
<keyword evidence="9" id="KW-1185">Reference proteome</keyword>
<feature type="compositionally biased region" description="Low complexity" evidence="5">
    <location>
        <begin position="798"/>
        <end position="818"/>
    </location>
</feature>
<evidence type="ECO:0000256" key="4">
    <source>
        <dbReference type="RuleBase" id="RU362114"/>
    </source>
</evidence>
<dbReference type="EC" id="2.4.2.-" evidence="4"/>
<evidence type="ECO:0000256" key="5">
    <source>
        <dbReference type="SAM" id="MobiDB-lite"/>
    </source>
</evidence>
<dbReference type="PANTHER" id="PTHR45740:SF15">
    <property type="entry name" value="ZINC FINGER CCCH TYPE DOMAIN CONTAINING 1-LIKE"/>
    <property type="match status" value="1"/>
</dbReference>
<feature type="compositionally biased region" description="Polar residues" evidence="5">
    <location>
        <begin position="399"/>
        <end position="409"/>
    </location>
</feature>
<dbReference type="Pfam" id="PF02825">
    <property type="entry name" value="WWE"/>
    <property type="match status" value="1"/>
</dbReference>
<keyword evidence="4" id="KW-0808">Transferase</keyword>
<dbReference type="InterPro" id="IPR012317">
    <property type="entry name" value="Poly(ADP-ribose)pol_cat_dom"/>
</dbReference>
<feature type="compositionally biased region" description="Basic and acidic residues" evidence="5">
    <location>
        <begin position="834"/>
        <end position="846"/>
    </location>
</feature>
<evidence type="ECO:0000259" key="6">
    <source>
        <dbReference type="PROSITE" id="PS50918"/>
    </source>
</evidence>
<feature type="domain" description="PARP catalytic" evidence="7">
    <location>
        <begin position="183"/>
        <end position="392"/>
    </location>
</feature>
<dbReference type="PROSITE" id="PS50918">
    <property type="entry name" value="WWE"/>
    <property type="match status" value="1"/>
</dbReference>
<dbReference type="InterPro" id="IPR004170">
    <property type="entry name" value="WWE_dom"/>
</dbReference>
<dbReference type="PANTHER" id="PTHR45740">
    <property type="entry name" value="POLY [ADP-RIBOSE] POLYMERASE"/>
    <property type="match status" value="1"/>
</dbReference>
<evidence type="ECO:0000259" key="7">
    <source>
        <dbReference type="PROSITE" id="PS51059"/>
    </source>
</evidence>
<feature type="region of interest" description="Disordered" evidence="5">
    <location>
        <begin position="494"/>
        <end position="514"/>
    </location>
</feature>
<evidence type="ECO:0000313" key="8">
    <source>
        <dbReference type="EMBL" id="KAA0720848.1"/>
    </source>
</evidence>
<dbReference type="InterPro" id="IPR037197">
    <property type="entry name" value="WWE_dom_sf"/>
</dbReference>
<keyword evidence="4" id="KW-0520">NAD</keyword>
<proteinExistence type="inferred from homology"/>
<reference evidence="8 9" key="1">
    <citation type="journal article" date="2019" name="Mol. Ecol. Resour.">
        <title>Chromosome-level genome assembly of Triplophysa tibetana, a fish adapted to the harsh high-altitude environment of the Tibetan Plateau.</title>
        <authorList>
            <person name="Yang X."/>
            <person name="Liu H."/>
            <person name="Ma Z."/>
            <person name="Zou Y."/>
            <person name="Zou M."/>
            <person name="Mao Y."/>
            <person name="Li X."/>
            <person name="Wang H."/>
            <person name="Chen T."/>
            <person name="Wang W."/>
            <person name="Yang R."/>
        </authorList>
    </citation>
    <scope>NUCLEOTIDE SEQUENCE [LARGE SCALE GENOMIC DNA]</scope>
    <source>
        <strain evidence="8">TTIB1903HZAU</strain>
        <tissue evidence="8">Muscle</tissue>
    </source>
</reference>
<protein>
    <recommendedName>
        <fullName evidence="4">Poly [ADP-ribose] polymerase</fullName>
        <shortName evidence="4">PARP</shortName>
        <ecNumber evidence="4">2.4.2.-</ecNumber>
    </recommendedName>
</protein>
<dbReference type="Proteomes" id="UP000324632">
    <property type="component" value="Chromosome 5"/>
</dbReference>
<feature type="region of interest" description="Disordered" evidence="5">
    <location>
        <begin position="398"/>
        <end position="438"/>
    </location>
</feature>
<dbReference type="Gene3D" id="3.30.720.50">
    <property type="match status" value="1"/>
</dbReference>
<comment type="caution">
    <text evidence="8">The sequence shown here is derived from an EMBL/GenBank/DDBJ whole genome shotgun (WGS) entry which is preliminary data.</text>
</comment>
<sequence length="860" mass="95317">MPYKWEVKVGDTWAALPNNQQLEREYCEPSKINSSGTEPVCFEEMTLCLDEVRRLSTEPSVLFPSFILTTTWIWYWRDEYDHWIQYSSLKEMHRMCMVCSDELEKRYQEFLQLQNPSHQDVVVRFRAGQHFYQLNFKDMIQRNEISGTERPVRRRPVFVSSGDVNISRTRKNTSARPRVSKSVPGFWDQSAIPDCGFQRVRIHPSDRDYGRVQDLFCQTMSSFTIRRIERVQNRELWGIFITKKEALKKTNQERFGERLLFHDAKSSLLDVVCRQNFDIEMSDTSAYGKGIYFTKEAHSCHRNTDQCGVRMMFVCRVLLGHYTTGTFHYRSPPPKNSTGGHYHSCVDNLRDPSVFVLFDRSQIYPEFLITYEQNEMYEMSLMAGFAHVNVKNVIPESSDVGTNPSSGIKSSPAFASYTGSEQTSGSSRSSRETHSLSALSGSTKNTNLILSAIDSVSNVPKTDLDSLLMMTNDEIPLFTPLQPAVQLHAGRFSNDPEHQNIPVESVNRSSSENIPKVPEMHSGSVTSSSYGAIQDISEILSGSAIRSSFEIIEDVSEIRCGSAIRSSPGTIQDVSEIRRGSAIGSSPGTIRDVSELRSGSAIRSSPGTIQLVSEICRSSVTSSSSVKIQDVSEIRSGSAIRSSFEIIEDVSEIRCGSAIRSSPGTIQDVSEICRSSVTSSSSGTIQDVSELRSGSAIRSSPGTIQHVSEICRSSVTSSSSVKIQDVSEIHSGSAIRSSSGHIHDVPEVRSGSVSLSQLRSDSKDPLSKVVQYSNHAVKLSSPPVTVNRSSVSDGGGVSSAQSLSRSSGSLSNYSVLSSRQTVSSHYSVENSLSMRRESAERSRGDTTTRTTTAKKKCTVM</sequence>
<gene>
    <name evidence="8" type="ORF">E1301_Tti019327</name>
</gene>
<feature type="domain" description="WWE" evidence="6">
    <location>
        <begin position="60"/>
        <end position="154"/>
    </location>
</feature>
<dbReference type="GO" id="GO:0003950">
    <property type="term" value="F:NAD+ poly-ADP-ribosyltransferase activity"/>
    <property type="evidence" value="ECO:0007669"/>
    <property type="project" value="UniProtKB-UniRule"/>
</dbReference>
<feature type="compositionally biased region" description="Polar residues" evidence="5">
    <location>
        <begin position="819"/>
        <end position="833"/>
    </location>
</feature>
<accession>A0A5A9PGB9</accession>
<feature type="compositionally biased region" description="Low complexity" evidence="5">
    <location>
        <begin position="419"/>
        <end position="428"/>
    </location>
</feature>
<dbReference type="GO" id="GO:1990404">
    <property type="term" value="F:NAD+-protein mono-ADP-ribosyltransferase activity"/>
    <property type="evidence" value="ECO:0007669"/>
    <property type="project" value="TreeGrafter"/>
</dbReference>
<dbReference type="PROSITE" id="PS51059">
    <property type="entry name" value="PARP_CATALYTIC"/>
    <property type="match status" value="1"/>
</dbReference>
<feature type="region of interest" description="Disordered" evidence="5">
    <location>
        <begin position="679"/>
        <end position="700"/>
    </location>
</feature>
<organism evidence="8 9">
    <name type="scientific">Triplophysa tibetana</name>
    <dbReference type="NCBI Taxonomy" id="1572043"/>
    <lineage>
        <taxon>Eukaryota</taxon>
        <taxon>Metazoa</taxon>
        <taxon>Chordata</taxon>
        <taxon>Craniata</taxon>
        <taxon>Vertebrata</taxon>
        <taxon>Euteleostomi</taxon>
        <taxon>Actinopterygii</taxon>
        <taxon>Neopterygii</taxon>
        <taxon>Teleostei</taxon>
        <taxon>Ostariophysi</taxon>
        <taxon>Cypriniformes</taxon>
        <taxon>Nemacheilidae</taxon>
        <taxon>Triplophysa</taxon>
    </lineage>
</organism>
<dbReference type="EMBL" id="SOYY01000005">
    <property type="protein sequence ID" value="KAA0720848.1"/>
    <property type="molecule type" value="Genomic_DNA"/>
</dbReference>
<name>A0A5A9PGB9_9TELE</name>
<keyword evidence="2" id="KW-0539">Nucleus</keyword>
<feature type="region of interest" description="Disordered" evidence="5">
    <location>
        <begin position="780"/>
        <end position="860"/>
    </location>
</feature>
<dbReference type="SUPFAM" id="SSF56399">
    <property type="entry name" value="ADP-ribosylation"/>
    <property type="match status" value="1"/>
</dbReference>
<evidence type="ECO:0000256" key="2">
    <source>
        <dbReference type="ARBA" id="ARBA00023242"/>
    </source>
</evidence>
<comment type="similarity">
    <text evidence="3">Belongs to the ARTD/PARP family.</text>
</comment>
<comment type="subcellular location">
    <subcellularLocation>
        <location evidence="1">Nucleus</location>
    </subcellularLocation>
</comment>
<dbReference type="Gene3D" id="3.90.228.10">
    <property type="match status" value="1"/>
</dbReference>
<keyword evidence="4" id="KW-0328">Glycosyltransferase</keyword>
<dbReference type="AlphaFoldDB" id="A0A5A9PGB9"/>